<keyword evidence="4" id="KW-0808">Transferase</keyword>
<dbReference type="Proteomes" id="UP000722989">
    <property type="component" value="Unassembled WGS sequence"/>
</dbReference>
<organism evidence="8 9">
    <name type="scientific">Planosporangium thailandense</name>
    <dbReference type="NCBI Taxonomy" id="765197"/>
    <lineage>
        <taxon>Bacteria</taxon>
        <taxon>Bacillati</taxon>
        <taxon>Actinomycetota</taxon>
        <taxon>Actinomycetes</taxon>
        <taxon>Micromonosporales</taxon>
        <taxon>Micromonosporaceae</taxon>
        <taxon>Planosporangium</taxon>
    </lineage>
</organism>
<comment type="subcellular location">
    <subcellularLocation>
        <location evidence="1">Membrane</location>
    </subcellularLocation>
</comment>
<feature type="compositionally biased region" description="Basic and acidic residues" evidence="5">
    <location>
        <begin position="34"/>
        <end position="45"/>
    </location>
</feature>
<comment type="caution">
    <text evidence="8">The sequence shown here is derived from an EMBL/GenBank/DDBJ whole genome shotgun (WGS) entry which is preliminary data.</text>
</comment>
<name>A0ABX0Y172_9ACTN</name>
<evidence type="ECO:0000259" key="6">
    <source>
        <dbReference type="Pfam" id="PF04101"/>
    </source>
</evidence>
<evidence type="ECO:0000256" key="5">
    <source>
        <dbReference type="SAM" id="MobiDB-lite"/>
    </source>
</evidence>
<dbReference type="InterPro" id="IPR009695">
    <property type="entry name" value="Diacylglyc_glucosyltr_N"/>
</dbReference>
<accession>A0ABX0Y172</accession>
<evidence type="ECO:0000259" key="7">
    <source>
        <dbReference type="Pfam" id="PF06925"/>
    </source>
</evidence>
<protein>
    <submittedName>
        <fullName evidence="8">Galactosyldiacylglycerol synthase</fullName>
    </submittedName>
</protein>
<evidence type="ECO:0000313" key="9">
    <source>
        <dbReference type="Proteomes" id="UP000722989"/>
    </source>
</evidence>
<dbReference type="PANTHER" id="PTHR43025:SF3">
    <property type="entry name" value="MONOGALACTOSYLDIACYLGLYCEROL SYNTHASE 1, CHLOROPLASTIC"/>
    <property type="match status" value="1"/>
</dbReference>
<proteinExistence type="inferred from homology"/>
<feature type="region of interest" description="Disordered" evidence="5">
    <location>
        <begin position="24"/>
        <end position="46"/>
    </location>
</feature>
<gene>
    <name evidence="8" type="ORF">HC031_15880</name>
</gene>
<reference evidence="8 9" key="1">
    <citation type="submission" date="2020-03" db="EMBL/GenBank/DDBJ databases">
        <title>WGS of the type strain of Planosporangium spp.</title>
        <authorList>
            <person name="Thawai C."/>
        </authorList>
    </citation>
    <scope>NUCLEOTIDE SEQUENCE [LARGE SCALE GENOMIC DNA]</scope>
    <source>
        <strain evidence="8 9">TBRC 5610</strain>
    </source>
</reference>
<dbReference type="Pfam" id="PF04101">
    <property type="entry name" value="Glyco_tran_28_C"/>
    <property type="match status" value="1"/>
</dbReference>
<keyword evidence="9" id="KW-1185">Reference proteome</keyword>
<comment type="similarity">
    <text evidence="2">Belongs to the glycosyltransferase 28 family.</text>
</comment>
<dbReference type="RefSeq" id="WP_167926094.1">
    <property type="nucleotide sequence ID" value="NZ_JAATVY010000010.1"/>
</dbReference>
<evidence type="ECO:0000256" key="4">
    <source>
        <dbReference type="ARBA" id="ARBA00022679"/>
    </source>
</evidence>
<dbReference type="SUPFAM" id="SSF53756">
    <property type="entry name" value="UDP-Glycosyltransferase/glycogen phosphorylase"/>
    <property type="match status" value="1"/>
</dbReference>
<evidence type="ECO:0000256" key="2">
    <source>
        <dbReference type="ARBA" id="ARBA00006962"/>
    </source>
</evidence>
<keyword evidence="3" id="KW-0328">Glycosyltransferase</keyword>
<dbReference type="EMBL" id="JAATVY010000010">
    <property type="protein sequence ID" value="NJC71180.1"/>
    <property type="molecule type" value="Genomic_DNA"/>
</dbReference>
<sequence length="413" mass="44543">MGIDLPRDGRTKRRAALTAAKWFSGRSTGKGRRGGREPGTRRPRSEGTVMIDHSVLDLSVRRGDGPPPERVLVVSADIGGGHDATGRALVEQVEQAWPAARLRWVDTLDVVGPRLGEVCRRTYVFNVERTPWLYDFFFASLWRHRWFASASKRLVGAFVGRRLAPLVVGYRPDLILSTFPPGTAGLAWLRRKGRLSAPIGAWVSDFSPHPFWIYPEIDRNFVADPRAVPVALAASPGAPVAACALPVAARFHPGDRAAARGVTGLAHDRLVVLVACGSYGFGAVEEAVRAVLTAGDAVQVVAACGRNEELRRRLAALGEPPRRLLRLGWVDTMPSLLRAADLVVTNAGGATALEAVATRREVVMYRPIAGHGAANAALMTMAGLAETCDSPAQLAALVRSMLPDSDRENSRPR</sequence>
<evidence type="ECO:0000256" key="3">
    <source>
        <dbReference type="ARBA" id="ARBA00022676"/>
    </source>
</evidence>
<evidence type="ECO:0000256" key="1">
    <source>
        <dbReference type="ARBA" id="ARBA00004370"/>
    </source>
</evidence>
<evidence type="ECO:0000313" key="8">
    <source>
        <dbReference type="EMBL" id="NJC71180.1"/>
    </source>
</evidence>
<dbReference type="InterPro" id="IPR050519">
    <property type="entry name" value="Glycosyltransf_28_UgtP"/>
</dbReference>
<dbReference type="PANTHER" id="PTHR43025">
    <property type="entry name" value="MONOGALACTOSYLDIACYLGLYCEROL SYNTHASE"/>
    <property type="match status" value="1"/>
</dbReference>
<dbReference type="Gene3D" id="3.40.50.2000">
    <property type="entry name" value="Glycogen Phosphorylase B"/>
    <property type="match status" value="1"/>
</dbReference>
<dbReference type="InterPro" id="IPR007235">
    <property type="entry name" value="Glyco_trans_28_C"/>
</dbReference>
<dbReference type="Pfam" id="PF06925">
    <property type="entry name" value="MGDG_synth"/>
    <property type="match status" value="1"/>
</dbReference>
<feature type="domain" description="Glycosyl transferase family 28 C-terminal" evidence="6">
    <location>
        <begin position="271"/>
        <end position="409"/>
    </location>
</feature>
<feature type="domain" description="Diacylglycerol glucosyltransferase N-terminal" evidence="7">
    <location>
        <begin position="84"/>
        <end position="227"/>
    </location>
</feature>